<dbReference type="RefSeq" id="WP_320508054.1">
    <property type="nucleotide sequence ID" value="NZ_JAXCLW010000002.1"/>
</dbReference>
<evidence type="ECO:0000256" key="3">
    <source>
        <dbReference type="ARBA" id="ARBA00022630"/>
    </source>
</evidence>
<comment type="similarity">
    <text evidence="2">Belongs to the GMC oxidoreductase family.</text>
</comment>
<dbReference type="Pfam" id="PF01266">
    <property type="entry name" value="DAO"/>
    <property type="match status" value="1"/>
</dbReference>
<evidence type="ECO:0000259" key="6">
    <source>
        <dbReference type="Pfam" id="PF01266"/>
    </source>
</evidence>
<keyword evidence="4" id="KW-0274">FAD</keyword>
<sequence length="515" mass="56677">MFIDGRNVPDGTVIETDLAIIGAGAAGITIAREMRNSGLKVILIESGGLDFDADTQALYEGENKGVTYPLDGARLRYFGGSTNHWGGWCRPLADIDFEERDWLPHSGWPITRNDLNPFYARAQDLCQLGSTDFDDHEGWRRQANLQPIPLAGEDVVTRYFIFSQPTRFGEVYRSDIQQTQNVSTYLYSNVTEIVPDAMVNKVDRLNIATLAGNRFIIRPQLCVLATGGIENARMLLLSNSIQKTGLGNDHDLVGRYFMEHVHVPGQVAYIAIRDHKLIPDHYHAATQIGAVSMRAVLMLSDDFLRREKLMGTNMALYPMRAPLAARQDGDDGPDSLEPGVLQLLRSADIDDDDQPSSSEASQEMIFGISCATEQAPSPDSRVTLSHRRDALGLQRTCLSWRPSPIDHHNLSRNLAAVARAFGAWGKADVRILFSREGVWQEAETGWGCHHMGTTRMSQDPKHGVVDADCKVHGLANLYVAGSSVFTTGGAVNPTLTVVALALRLSDHLKSLTLNG</sequence>
<accession>A0ABU5E9X0</accession>
<dbReference type="EMBL" id="JAXCLW010000002">
    <property type="protein sequence ID" value="MDY0882998.1"/>
    <property type="molecule type" value="Genomic_DNA"/>
</dbReference>
<feature type="domain" description="Glucose-methanol-choline oxidoreductase C-terminal" evidence="7">
    <location>
        <begin position="376"/>
        <end position="501"/>
    </location>
</feature>
<keyword evidence="9" id="KW-1185">Reference proteome</keyword>
<reference evidence="8 9" key="1">
    <citation type="journal article" date="2016" name="Antonie Van Leeuwenhoek">
        <title>Dongia soli sp. nov., isolated from soil from Dokdo, Korea.</title>
        <authorList>
            <person name="Kim D.U."/>
            <person name="Lee H."/>
            <person name="Kim H."/>
            <person name="Kim S.G."/>
            <person name="Ka J.O."/>
        </authorList>
    </citation>
    <scope>NUCLEOTIDE SEQUENCE [LARGE SCALE GENOMIC DNA]</scope>
    <source>
        <strain evidence="8 9">D78</strain>
    </source>
</reference>
<evidence type="ECO:0000313" key="8">
    <source>
        <dbReference type="EMBL" id="MDY0882998.1"/>
    </source>
</evidence>
<comment type="caution">
    <text evidence="8">The sequence shown here is derived from an EMBL/GenBank/DDBJ whole genome shotgun (WGS) entry which is preliminary data.</text>
</comment>
<dbReference type="PANTHER" id="PTHR42784:SF1">
    <property type="entry name" value="PYRANOSE 2-OXIDASE"/>
    <property type="match status" value="1"/>
</dbReference>
<dbReference type="InterPro" id="IPR006076">
    <property type="entry name" value="FAD-dep_OxRdtase"/>
</dbReference>
<comment type="cofactor">
    <cofactor evidence="1">
        <name>FAD</name>
        <dbReference type="ChEBI" id="CHEBI:57692"/>
    </cofactor>
</comment>
<keyword evidence="5" id="KW-0560">Oxidoreductase</keyword>
<name>A0ABU5E9X0_9PROT</name>
<evidence type="ECO:0000313" key="9">
    <source>
        <dbReference type="Proteomes" id="UP001279642"/>
    </source>
</evidence>
<dbReference type="InterPro" id="IPR051473">
    <property type="entry name" value="P2Ox-like"/>
</dbReference>
<evidence type="ECO:0000256" key="5">
    <source>
        <dbReference type="ARBA" id="ARBA00023002"/>
    </source>
</evidence>
<dbReference type="InterPro" id="IPR036188">
    <property type="entry name" value="FAD/NAD-bd_sf"/>
</dbReference>
<organism evidence="8 9">
    <name type="scientific">Dongia soli</name>
    <dbReference type="NCBI Taxonomy" id="600628"/>
    <lineage>
        <taxon>Bacteria</taxon>
        <taxon>Pseudomonadati</taxon>
        <taxon>Pseudomonadota</taxon>
        <taxon>Alphaproteobacteria</taxon>
        <taxon>Rhodospirillales</taxon>
        <taxon>Dongiaceae</taxon>
        <taxon>Dongia</taxon>
    </lineage>
</organism>
<evidence type="ECO:0000256" key="1">
    <source>
        <dbReference type="ARBA" id="ARBA00001974"/>
    </source>
</evidence>
<proteinExistence type="inferred from homology"/>
<protein>
    <submittedName>
        <fullName evidence="8">FAD-dependent oxidoreductase</fullName>
    </submittedName>
</protein>
<evidence type="ECO:0000256" key="4">
    <source>
        <dbReference type="ARBA" id="ARBA00022827"/>
    </source>
</evidence>
<dbReference type="PANTHER" id="PTHR42784">
    <property type="entry name" value="PYRANOSE 2-OXIDASE"/>
    <property type="match status" value="1"/>
</dbReference>
<dbReference type="SUPFAM" id="SSF51905">
    <property type="entry name" value="FAD/NAD(P)-binding domain"/>
    <property type="match status" value="1"/>
</dbReference>
<keyword evidence="3" id="KW-0285">Flavoprotein</keyword>
<evidence type="ECO:0000256" key="2">
    <source>
        <dbReference type="ARBA" id="ARBA00010790"/>
    </source>
</evidence>
<dbReference type="Pfam" id="PF05199">
    <property type="entry name" value="GMC_oxred_C"/>
    <property type="match status" value="1"/>
</dbReference>
<dbReference type="InterPro" id="IPR007867">
    <property type="entry name" value="GMC_OxRtase_C"/>
</dbReference>
<feature type="domain" description="FAD dependent oxidoreductase" evidence="6">
    <location>
        <begin position="17"/>
        <end position="228"/>
    </location>
</feature>
<dbReference type="Gene3D" id="3.50.50.60">
    <property type="entry name" value="FAD/NAD(P)-binding domain"/>
    <property type="match status" value="2"/>
</dbReference>
<evidence type="ECO:0000259" key="7">
    <source>
        <dbReference type="Pfam" id="PF05199"/>
    </source>
</evidence>
<gene>
    <name evidence="8" type="ORF">SMD27_09090</name>
</gene>
<dbReference type="Proteomes" id="UP001279642">
    <property type="component" value="Unassembled WGS sequence"/>
</dbReference>